<dbReference type="InterPro" id="IPR018170">
    <property type="entry name" value="Aldo/ket_reductase_CS"/>
</dbReference>
<proteinExistence type="predicted"/>
<dbReference type="RefSeq" id="XP_020050238.1">
    <property type="nucleotide sequence ID" value="XM_020192387.1"/>
</dbReference>
<evidence type="ECO:0000256" key="2">
    <source>
        <dbReference type="PIRSR" id="PIRSR000097-1"/>
    </source>
</evidence>
<dbReference type="GO" id="GO:0051268">
    <property type="term" value="F:alpha-keto amide reductase activity"/>
    <property type="evidence" value="ECO:0007669"/>
    <property type="project" value="EnsemblFungi"/>
</dbReference>
<dbReference type="GeneID" id="30966023"/>
<feature type="non-terminal residue" evidence="6">
    <location>
        <position position="228"/>
    </location>
</feature>
<accession>A0A1D2VQP2</accession>
<dbReference type="InterPro" id="IPR020471">
    <property type="entry name" value="AKR"/>
</dbReference>
<dbReference type="GO" id="GO:0051269">
    <property type="term" value="F:alpha-ketoester reductase (NADPH) activity"/>
    <property type="evidence" value="ECO:0007669"/>
    <property type="project" value="EnsemblFungi"/>
</dbReference>
<keyword evidence="1" id="KW-0560">Oxidoreductase</keyword>
<dbReference type="Gene3D" id="3.20.20.100">
    <property type="entry name" value="NADP-dependent oxidoreductase domain"/>
    <property type="match status" value="1"/>
</dbReference>
<dbReference type="OrthoDB" id="416253at2759"/>
<reference evidence="7" key="1">
    <citation type="submission" date="2016-05" db="EMBL/GenBank/DDBJ databases">
        <title>Comparative genomics of biotechnologically important yeasts.</title>
        <authorList>
            <consortium name="DOE Joint Genome Institute"/>
            <person name="Riley R."/>
            <person name="Haridas S."/>
            <person name="Wolfe K.H."/>
            <person name="Lopes M.R."/>
            <person name="Hittinger C.T."/>
            <person name="Goker M."/>
            <person name="Salamov A."/>
            <person name="Wisecaver J."/>
            <person name="Long T.M."/>
            <person name="Aerts A.L."/>
            <person name="Barry K."/>
            <person name="Choi C."/>
            <person name="Clum A."/>
            <person name="Coughlan A.Y."/>
            <person name="Deshpande S."/>
            <person name="Douglass A.P."/>
            <person name="Hanson S.J."/>
            <person name="Klenk H.-P."/>
            <person name="Labutti K."/>
            <person name="Lapidus A."/>
            <person name="Lindquist E."/>
            <person name="Lipzen A."/>
            <person name="Meier-Kolthoff J.P."/>
            <person name="Ohm R.A."/>
            <person name="Otillar R.P."/>
            <person name="Pangilinan J."/>
            <person name="Peng Y."/>
            <person name="Rokas A."/>
            <person name="Rosa C.A."/>
            <person name="Scheuner C."/>
            <person name="Sibirny A.A."/>
            <person name="Slot J.C."/>
            <person name="Stielow J.B."/>
            <person name="Sun H."/>
            <person name="Kurtzman C.P."/>
            <person name="Blackwell M."/>
            <person name="Grigoriev I.V."/>
            <person name="Jeffries T.W."/>
        </authorList>
    </citation>
    <scope>NUCLEOTIDE SEQUENCE [LARGE SCALE GENOMIC DNA]</scope>
    <source>
        <strain evidence="7">DSM 1968</strain>
    </source>
</reference>
<dbReference type="PROSITE" id="PS00062">
    <property type="entry name" value="ALDOKETO_REDUCTASE_2"/>
    <property type="match status" value="1"/>
</dbReference>
<feature type="site" description="Lowers pKa of active site Tyr" evidence="4">
    <location>
        <position position="87"/>
    </location>
</feature>
<dbReference type="AlphaFoldDB" id="A0A1D2VQP2"/>
<dbReference type="PRINTS" id="PR00069">
    <property type="entry name" value="ALDKETRDTASE"/>
</dbReference>
<name>A0A1D2VQP2_9ASCO</name>
<dbReference type="GO" id="GO:0034599">
    <property type="term" value="P:cellular response to oxidative stress"/>
    <property type="evidence" value="ECO:0007669"/>
    <property type="project" value="EnsemblFungi"/>
</dbReference>
<dbReference type="SUPFAM" id="SSF51430">
    <property type="entry name" value="NAD(P)-linked oxidoreductase"/>
    <property type="match status" value="1"/>
</dbReference>
<evidence type="ECO:0000259" key="5">
    <source>
        <dbReference type="Pfam" id="PF00248"/>
    </source>
</evidence>
<dbReference type="Proteomes" id="UP000095038">
    <property type="component" value="Unassembled WGS sequence"/>
</dbReference>
<evidence type="ECO:0000313" key="6">
    <source>
        <dbReference type="EMBL" id="ODV63931.1"/>
    </source>
</evidence>
<dbReference type="GO" id="GO:0042180">
    <property type="term" value="P:ketone metabolic process"/>
    <property type="evidence" value="ECO:0007669"/>
    <property type="project" value="EnsemblFungi"/>
</dbReference>
<dbReference type="InParanoid" id="A0A1D2VQP2"/>
<keyword evidence="7" id="KW-1185">Reference proteome</keyword>
<feature type="binding site" evidence="3">
    <location>
        <position position="126"/>
    </location>
    <ligand>
        <name>substrate</name>
    </ligand>
</feature>
<feature type="active site" description="Proton donor" evidence="2">
    <location>
        <position position="62"/>
    </location>
</feature>
<evidence type="ECO:0000256" key="3">
    <source>
        <dbReference type="PIRSR" id="PIRSR000097-2"/>
    </source>
</evidence>
<evidence type="ECO:0000313" key="7">
    <source>
        <dbReference type="Proteomes" id="UP000095038"/>
    </source>
</evidence>
<dbReference type="InterPro" id="IPR023210">
    <property type="entry name" value="NADP_OxRdtase_dom"/>
</dbReference>
<evidence type="ECO:0000256" key="1">
    <source>
        <dbReference type="ARBA" id="ARBA00023002"/>
    </source>
</evidence>
<dbReference type="STRING" id="1344418.A0A1D2VQP2"/>
<feature type="domain" description="NADP-dependent oxidoreductase" evidence="5">
    <location>
        <begin position="21"/>
        <end position="215"/>
    </location>
</feature>
<dbReference type="Pfam" id="PF00248">
    <property type="entry name" value="Aldo_ket_red"/>
    <property type="match status" value="1"/>
</dbReference>
<gene>
    <name evidence="6" type="ORF">ASCRUDRAFT_73667</name>
</gene>
<evidence type="ECO:0000256" key="4">
    <source>
        <dbReference type="PIRSR" id="PIRSR000097-3"/>
    </source>
</evidence>
<sequence length="228" mass="25925">MVAFTGEHFVLSNTDAKIPAIGYGTGTKWYKYGRDEIDEKLVSNLVKAVDYGFVHIDGAEVYNTDSETGLALKKIKKSRESIWITNKYFAGDGSYKARSTEANPYEAIKAGLKRLQIEYIDLYLLHAPFIKKETHGFSKVEAWKYLEKAYEEGLVKNIGVSNFSVEDLKEILEEAKYKPQVNQIEYSAYLQNQTPGIYDFAQENGILLEAYSPLAPLYKLSEEEKKTD</sequence>
<dbReference type="EMBL" id="KV454475">
    <property type="protein sequence ID" value="ODV63931.1"/>
    <property type="molecule type" value="Genomic_DNA"/>
</dbReference>
<protein>
    <submittedName>
        <fullName evidence="6">Aldo/keto reductase</fullName>
    </submittedName>
</protein>
<dbReference type="GO" id="GO:0004032">
    <property type="term" value="F:aldose reductase (NADPH) activity"/>
    <property type="evidence" value="ECO:0007669"/>
    <property type="project" value="EnsemblFungi"/>
</dbReference>
<dbReference type="PANTHER" id="PTHR11732">
    <property type="entry name" value="ALDO/KETO REDUCTASE"/>
    <property type="match status" value="1"/>
</dbReference>
<organism evidence="6 7">
    <name type="scientific">Ascoidea rubescens DSM 1968</name>
    <dbReference type="NCBI Taxonomy" id="1344418"/>
    <lineage>
        <taxon>Eukaryota</taxon>
        <taxon>Fungi</taxon>
        <taxon>Dikarya</taxon>
        <taxon>Ascomycota</taxon>
        <taxon>Saccharomycotina</taxon>
        <taxon>Saccharomycetes</taxon>
        <taxon>Ascoideaceae</taxon>
        <taxon>Ascoidea</taxon>
    </lineage>
</organism>
<dbReference type="PIRSF" id="PIRSF000097">
    <property type="entry name" value="AKR"/>
    <property type="match status" value="1"/>
</dbReference>
<dbReference type="InterPro" id="IPR036812">
    <property type="entry name" value="NAD(P)_OxRdtase_dom_sf"/>
</dbReference>